<reference evidence="2 3" key="1">
    <citation type="submission" date="2024-04" db="EMBL/GenBank/DDBJ databases">
        <authorList>
            <person name="Fracassetti M."/>
        </authorList>
    </citation>
    <scope>NUCLEOTIDE SEQUENCE [LARGE SCALE GENOMIC DNA]</scope>
</reference>
<evidence type="ECO:0000256" key="1">
    <source>
        <dbReference type="SAM" id="MobiDB-lite"/>
    </source>
</evidence>
<proteinExistence type="predicted"/>
<sequence length="79" mass="7380">MVGSMAPRRSNQEGDVSAGFVEEQVANIEHGQASDAVAGGNGGAEILVGTAPGGDLGEAVGGGGGGALSDDGGEPQDGG</sequence>
<dbReference type="Proteomes" id="UP001497516">
    <property type="component" value="Chromosome 9"/>
</dbReference>
<feature type="compositionally biased region" description="Gly residues" evidence="1">
    <location>
        <begin position="51"/>
        <end position="67"/>
    </location>
</feature>
<accession>A0AAV2GI98</accession>
<organism evidence="2 3">
    <name type="scientific">Linum trigynum</name>
    <dbReference type="NCBI Taxonomy" id="586398"/>
    <lineage>
        <taxon>Eukaryota</taxon>
        <taxon>Viridiplantae</taxon>
        <taxon>Streptophyta</taxon>
        <taxon>Embryophyta</taxon>
        <taxon>Tracheophyta</taxon>
        <taxon>Spermatophyta</taxon>
        <taxon>Magnoliopsida</taxon>
        <taxon>eudicotyledons</taxon>
        <taxon>Gunneridae</taxon>
        <taxon>Pentapetalae</taxon>
        <taxon>rosids</taxon>
        <taxon>fabids</taxon>
        <taxon>Malpighiales</taxon>
        <taxon>Linaceae</taxon>
        <taxon>Linum</taxon>
    </lineage>
</organism>
<protein>
    <submittedName>
        <fullName evidence="2">Uncharacterized protein</fullName>
    </submittedName>
</protein>
<evidence type="ECO:0000313" key="3">
    <source>
        <dbReference type="Proteomes" id="UP001497516"/>
    </source>
</evidence>
<gene>
    <name evidence="2" type="ORF">LTRI10_LOCUS49822</name>
</gene>
<dbReference type="AlphaFoldDB" id="A0AAV2GI98"/>
<dbReference type="EMBL" id="OZ034822">
    <property type="protein sequence ID" value="CAL1410399.1"/>
    <property type="molecule type" value="Genomic_DNA"/>
</dbReference>
<feature type="region of interest" description="Disordered" evidence="1">
    <location>
        <begin position="1"/>
        <end position="79"/>
    </location>
</feature>
<evidence type="ECO:0000313" key="2">
    <source>
        <dbReference type="EMBL" id="CAL1410399.1"/>
    </source>
</evidence>
<name>A0AAV2GI98_9ROSI</name>
<keyword evidence="3" id="KW-1185">Reference proteome</keyword>